<dbReference type="RefSeq" id="WP_180138322.1">
    <property type="nucleotide sequence ID" value="NZ_CAADHO010000002.1"/>
</dbReference>
<dbReference type="EMBL" id="CAADHO010000002">
    <property type="protein sequence ID" value="VFQ43844.1"/>
    <property type="molecule type" value="Genomic_DNA"/>
</dbReference>
<sequence>MNTIVWNNELSEGFVVDNAKGIGCDIKTKPSLDFPFDGLYYEPEIGNAFKVVKGGAFIPLTSEEINAINLFISGYAFPDEPVHVVDLDGVYRGLVDTAKMEEGDKAVHTAPPSEGHIWRDGAWQKVEIAVREDGTWEDHPTATDIYAIYFTKGECSPLPSEGFKWNFKAEAFYDARDLEKTRYEKSTDIRNVYEAKNWQTWGKFIPQYEMETWRMQESEALAFEADAKASTPFLDALIANRADLNVSDKAALVEEVLSNATSFKKILAKTMAEEFNLLTKVKNATSLAELDLIEIPTVTPRWQPA</sequence>
<accession>A0A4U8YKF1</accession>
<name>A0A4U8YKF1_9BACT</name>
<proteinExistence type="predicted"/>
<protein>
    <submittedName>
        <fullName evidence="1">Uncharacterized protein</fullName>
    </submittedName>
</protein>
<organism evidence="1 2">
    <name type="scientific">Desulfoluna butyratoxydans</name>
    <dbReference type="NCBI Taxonomy" id="231438"/>
    <lineage>
        <taxon>Bacteria</taxon>
        <taxon>Pseudomonadati</taxon>
        <taxon>Thermodesulfobacteriota</taxon>
        <taxon>Desulfobacteria</taxon>
        <taxon>Desulfobacterales</taxon>
        <taxon>Desulfolunaceae</taxon>
        <taxon>Desulfoluna</taxon>
    </lineage>
</organism>
<evidence type="ECO:0000313" key="1">
    <source>
        <dbReference type="EMBL" id="VFQ43844.1"/>
    </source>
</evidence>
<dbReference type="AlphaFoldDB" id="A0A4U8YKF1"/>
<keyword evidence="2" id="KW-1185">Reference proteome</keyword>
<reference evidence="1 2" key="1">
    <citation type="submission" date="2019-03" db="EMBL/GenBank/DDBJ databases">
        <authorList>
            <person name="Nijsse B."/>
        </authorList>
    </citation>
    <scope>NUCLEOTIDE SEQUENCE [LARGE SCALE GENOMIC DNA]</scope>
    <source>
        <strain evidence="1">Desulfoluna butyratoxydans MSL71</strain>
    </source>
</reference>
<dbReference type="Proteomes" id="UP000507962">
    <property type="component" value="Unassembled WGS sequence"/>
</dbReference>
<evidence type="ECO:0000313" key="2">
    <source>
        <dbReference type="Proteomes" id="UP000507962"/>
    </source>
</evidence>
<gene>
    <name evidence="1" type="ORF">MSL71_14850</name>
</gene>